<feature type="domain" description="PTS EIIA type-2" evidence="5">
    <location>
        <begin position="551"/>
        <end position="693"/>
    </location>
</feature>
<dbReference type="InterPro" id="IPR036095">
    <property type="entry name" value="PTS_EIIB-like_sf"/>
</dbReference>
<evidence type="ECO:0000259" key="5">
    <source>
        <dbReference type="PROSITE" id="PS51094"/>
    </source>
</evidence>
<dbReference type="Pfam" id="PF00874">
    <property type="entry name" value="PRD"/>
    <property type="match status" value="2"/>
</dbReference>
<evidence type="ECO:0000256" key="4">
    <source>
        <dbReference type="ARBA" id="ARBA00023163"/>
    </source>
</evidence>
<name>A0A412CDA6_9FIRM</name>
<evidence type="ECO:0000259" key="6">
    <source>
        <dbReference type="PROSITE" id="PS51099"/>
    </source>
</evidence>
<dbReference type="CDD" id="cd00211">
    <property type="entry name" value="PTS_IIA_fru"/>
    <property type="match status" value="1"/>
</dbReference>
<dbReference type="Pfam" id="PF00359">
    <property type="entry name" value="PTS_EIIA_2"/>
    <property type="match status" value="1"/>
</dbReference>
<keyword evidence="3" id="KW-0805">Transcription regulation</keyword>
<dbReference type="Gene3D" id="3.40.930.10">
    <property type="entry name" value="Mannitol-specific EII, Chain A"/>
    <property type="match status" value="1"/>
</dbReference>
<evidence type="ECO:0000313" key="9">
    <source>
        <dbReference type="Proteomes" id="UP000286147"/>
    </source>
</evidence>
<dbReference type="CDD" id="cd05568">
    <property type="entry name" value="PTS_IIB_bgl_like"/>
    <property type="match status" value="1"/>
</dbReference>
<keyword evidence="2" id="KW-0677">Repeat</keyword>
<comment type="caution">
    <text evidence="8">The sequence shown here is derived from an EMBL/GenBank/DDBJ whole genome shotgun (WGS) entry which is preliminary data.</text>
</comment>
<dbReference type="InterPro" id="IPR013011">
    <property type="entry name" value="PTS_EIIB_2"/>
</dbReference>
<dbReference type="PANTHER" id="PTHR30185:SF18">
    <property type="entry name" value="TRANSCRIPTIONAL REGULATOR MTLR"/>
    <property type="match status" value="1"/>
</dbReference>
<feature type="domain" description="PRD" evidence="7">
    <location>
        <begin position="196"/>
        <end position="301"/>
    </location>
</feature>
<dbReference type="InterPro" id="IPR036634">
    <property type="entry name" value="PRD_sf"/>
</dbReference>
<dbReference type="InterPro" id="IPR011608">
    <property type="entry name" value="PRD"/>
</dbReference>
<accession>A0A412CDA6</accession>
<sequence length="701" mass="81321">MFPYCICMGMINILNERCSKIFNKILNNKSPITIEELSNLLGVSSRTIRYDLDNIDNYLKEHDLKVLTRKPNKGISFTVPKEEKQKILEIFRDTDNNYYIMSQTERVLNIFYILLGLNEYITIQKLSDLLKVSKATVQNDMKLLKSYINTKTEYIETVKGKGIRLVGNETKLRQIASKKLLAHLSHNEANVDLFRLFSDISVLSIQNFVREAEKQMNTVFSEDKFNNLVIHLIIAIKRIKTGKDILMDSMELKHLSNTPEFAIASSITNSLEKQFNIEIPKSEIGYITIHLLGNNFFNENVKNELYLQKIVIILIEKTSKLYEFPFEYDNGLYDNLLQHMQSFIYRVQHNILIKNPLLAEIKNKYSDLFLCIKQVVQFLDDEYKITVNDEECGYLCIHFMTSYERMKHCKEHKARVLLVCATGIGTSKYVLNKLQSMFDFETVGTTSLHNAYEYIVNESLDLVITTVPLQSVPVKSILVQPFLTEKNISELSAFFAKYNYNKPIKNKKSLPINDIMNLVEKYYRIDNKNMLKQNLMNLLQEYSIQKLSFMDLLGKDRIVVQADIASWQEAISLGGKLLKDEGYIEENYIKDMIDNVNNFGEYMILAPKIVMPHASMKDNVNKTGFSLVITKEPVEFGKSKNKAQIFITLAAVDKEQHTQALKEIMYLLDDDEIIYSILQSTTKEEIEYILKTNIKKYLDNQ</sequence>
<dbReference type="InterPro" id="IPR050661">
    <property type="entry name" value="BglG_antiterminators"/>
</dbReference>
<dbReference type="InterPro" id="IPR036390">
    <property type="entry name" value="WH_DNA-bd_sf"/>
</dbReference>
<dbReference type="Proteomes" id="UP000286147">
    <property type="component" value="Unassembled WGS sequence"/>
</dbReference>
<dbReference type="EMBL" id="QRTP01000021">
    <property type="protein sequence ID" value="RGQ81151.1"/>
    <property type="molecule type" value="Genomic_DNA"/>
</dbReference>
<feature type="domain" description="PTS EIIB type-2" evidence="6">
    <location>
        <begin position="414"/>
        <end position="503"/>
    </location>
</feature>
<dbReference type="PANTHER" id="PTHR30185">
    <property type="entry name" value="CRYPTIC BETA-GLUCOSIDE BGL OPERON ANTITERMINATOR"/>
    <property type="match status" value="1"/>
</dbReference>
<dbReference type="Gene3D" id="3.40.50.2300">
    <property type="match status" value="1"/>
</dbReference>
<protein>
    <submittedName>
        <fullName evidence="8">PRD domain-containing protein</fullName>
    </submittedName>
</protein>
<dbReference type="SUPFAM" id="SSF63520">
    <property type="entry name" value="PTS-regulatory domain, PRD"/>
    <property type="match status" value="2"/>
</dbReference>
<dbReference type="SUPFAM" id="SSF52794">
    <property type="entry name" value="PTS system IIB component-like"/>
    <property type="match status" value="1"/>
</dbReference>
<dbReference type="SUPFAM" id="SSF55804">
    <property type="entry name" value="Phoshotransferase/anion transport protein"/>
    <property type="match status" value="1"/>
</dbReference>
<evidence type="ECO:0000256" key="2">
    <source>
        <dbReference type="ARBA" id="ARBA00022737"/>
    </source>
</evidence>
<feature type="domain" description="PRD" evidence="7">
    <location>
        <begin position="302"/>
        <end position="409"/>
    </location>
</feature>
<evidence type="ECO:0000256" key="1">
    <source>
        <dbReference type="ARBA" id="ARBA00022679"/>
    </source>
</evidence>
<reference evidence="8 9" key="1">
    <citation type="submission" date="2018-08" db="EMBL/GenBank/DDBJ databases">
        <title>A genome reference for cultivated species of the human gut microbiota.</title>
        <authorList>
            <person name="Zou Y."/>
            <person name="Xue W."/>
            <person name="Luo G."/>
        </authorList>
    </citation>
    <scope>NUCLEOTIDE SEQUENCE [LARGE SCALE GENOMIC DNA]</scope>
    <source>
        <strain evidence="8 9">AF27-12</strain>
    </source>
</reference>
<dbReference type="GO" id="GO:0006355">
    <property type="term" value="P:regulation of DNA-templated transcription"/>
    <property type="evidence" value="ECO:0007669"/>
    <property type="project" value="InterPro"/>
</dbReference>
<dbReference type="AlphaFoldDB" id="A0A412CDA6"/>
<evidence type="ECO:0000313" key="8">
    <source>
        <dbReference type="EMBL" id="RGQ81151.1"/>
    </source>
</evidence>
<evidence type="ECO:0000259" key="7">
    <source>
        <dbReference type="PROSITE" id="PS51372"/>
    </source>
</evidence>
<dbReference type="PROSITE" id="PS51099">
    <property type="entry name" value="PTS_EIIB_TYPE_2"/>
    <property type="match status" value="1"/>
</dbReference>
<dbReference type="SUPFAM" id="SSF46785">
    <property type="entry name" value="Winged helix' DNA-binding domain"/>
    <property type="match status" value="2"/>
</dbReference>
<dbReference type="Gene3D" id="1.10.1790.10">
    <property type="entry name" value="PRD domain"/>
    <property type="match status" value="2"/>
</dbReference>
<dbReference type="InterPro" id="IPR036388">
    <property type="entry name" value="WH-like_DNA-bd_sf"/>
</dbReference>
<evidence type="ECO:0000256" key="3">
    <source>
        <dbReference type="ARBA" id="ARBA00023015"/>
    </source>
</evidence>
<keyword evidence="1" id="KW-0808">Transferase</keyword>
<dbReference type="InterPro" id="IPR016152">
    <property type="entry name" value="PTrfase/Anion_transptr"/>
</dbReference>
<keyword evidence="4" id="KW-0804">Transcription</keyword>
<dbReference type="GO" id="GO:0009401">
    <property type="term" value="P:phosphoenolpyruvate-dependent sugar phosphotransferase system"/>
    <property type="evidence" value="ECO:0007669"/>
    <property type="project" value="InterPro"/>
</dbReference>
<dbReference type="Pfam" id="PF08279">
    <property type="entry name" value="HTH_11"/>
    <property type="match status" value="2"/>
</dbReference>
<dbReference type="PROSITE" id="PS51094">
    <property type="entry name" value="PTS_EIIA_TYPE_2"/>
    <property type="match status" value="1"/>
</dbReference>
<dbReference type="GO" id="GO:0008982">
    <property type="term" value="F:protein-N(PI)-phosphohistidine-sugar phosphotransferase activity"/>
    <property type="evidence" value="ECO:0007669"/>
    <property type="project" value="InterPro"/>
</dbReference>
<proteinExistence type="predicted"/>
<gene>
    <name evidence="8" type="ORF">DWY77_08430</name>
</gene>
<dbReference type="InterPro" id="IPR013196">
    <property type="entry name" value="HTH_11"/>
</dbReference>
<dbReference type="PROSITE" id="PS51372">
    <property type="entry name" value="PRD_2"/>
    <property type="match status" value="2"/>
</dbReference>
<dbReference type="InterPro" id="IPR002178">
    <property type="entry name" value="PTS_EIIA_type-2_dom"/>
</dbReference>
<dbReference type="Gene3D" id="1.10.10.10">
    <property type="entry name" value="Winged helix-like DNA-binding domain superfamily/Winged helix DNA-binding domain"/>
    <property type="match status" value="2"/>
</dbReference>
<organism evidence="8 9">
    <name type="scientific">Megamonas rupellensis</name>
    <dbReference type="NCBI Taxonomy" id="491921"/>
    <lineage>
        <taxon>Bacteria</taxon>
        <taxon>Bacillati</taxon>
        <taxon>Bacillota</taxon>
        <taxon>Negativicutes</taxon>
        <taxon>Selenomonadales</taxon>
        <taxon>Selenomonadaceae</taxon>
        <taxon>Megamonas</taxon>
    </lineage>
</organism>